<keyword evidence="2" id="KW-1185">Reference proteome</keyword>
<reference evidence="1 2" key="1">
    <citation type="submission" date="2019-08" db="EMBL/GenBank/DDBJ databases">
        <title>Deep-cultivation of Planctomycetes and their phenomic and genomic characterization uncovers novel biology.</title>
        <authorList>
            <person name="Wiegand S."/>
            <person name="Jogler M."/>
            <person name="Boedeker C."/>
            <person name="Pinto D."/>
            <person name="Vollmers J."/>
            <person name="Rivas-Marin E."/>
            <person name="Kohn T."/>
            <person name="Peeters S.H."/>
            <person name="Heuer A."/>
            <person name="Rast P."/>
            <person name="Oberbeckmann S."/>
            <person name="Bunk B."/>
            <person name="Jeske O."/>
            <person name="Meyerdierks A."/>
            <person name="Storesund J.E."/>
            <person name="Kallscheuer N."/>
            <person name="Luecker S."/>
            <person name="Lage O.M."/>
            <person name="Pohl T."/>
            <person name="Merkel B.J."/>
            <person name="Hornburger P."/>
            <person name="Mueller R.-W."/>
            <person name="Bruemmer F."/>
            <person name="Labrenz M."/>
            <person name="Spormann A.M."/>
            <person name="Op den Camp H."/>
            <person name="Overmann J."/>
            <person name="Amann R."/>
            <person name="Jetten M.S.M."/>
            <person name="Mascher T."/>
            <person name="Medema M.H."/>
            <person name="Devos D.P."/>
            <person name="Kaster A.-K."/>
            <person name="Ovreas L."/>
            <person name="Rohde M."/>
            <person name="Galperin M.Y."/>
            <person name="Jogler C."/>
        </authorList>
    </citation>
    <scope>NUCLEOTIDE SEQUENCE [LARGE SCALE GENOMIC DNA]</scope>
    <source>
        <strain evidence="1 2">OJF2</strain>
    </source>
</reference>
<evidence type="ECO:0000313" key="1">
    <source>
        <dbReference type="EMBL" id="QEH35443.1"/>
    </source>
</evidence>
<organism evidence="1 2">
    <name type="scientific">Aquisphaera giovannonii</name>
    <dbReference type="NCBI Taxonomy" id="406548"/>
    <lineage>
        <taxon>Bacteria</taxon>
        <taxon>Pseudomonadati</taxon>
        <taxon>Planctomycetota</taxon>
        <taxon>Planctomycetia</taxon>
        <taxon>Isosphaerales</taxon>
        <taxon>Isosphaeraceae</taxon>
        <taxon>Aquisphaera</taxon>
    </lineage>
</organism>
<dbReference type="KEGG" id="agv:OJF2_39950"/>
<sequence length="36" mass="3820">MSTLGALAIVRRLSLPALQSDVAREQVNQLRVGEGA</sequence>
<evidence type="ECO:0000313" key="2">
    <source>
        <dbReference type="Proteomes" id="UP000324233"/>
    </source>
</evidence>
<dbReference type="EMBL" id="CP042997">
    <property type="protein sequence ID" value="QEH35443.1"/>
    <property type="molecule type" value="Genomic_DNA"/>
</dbReference>
<protein>
    <submittedName>
        <fullName evidence="1">Uncharacterized protein</fullName>
    </submittedName>
</protein>
<dbReference type="Proteomes" id="UP000324233">
    <property type="component" value="Chromosome"/>
</dbReference>
<dbReference type="AlphaFoldDB" id="A0A5B9W4A9"/>
<name>A0A5B9W4A9_9BACT</name>
<proteinExistence type="predicted"/>
<accession>A0A5B9W4A9</accession>
<gene>
    <name evidence="1" type="ORF">OJF2_39950</name>
</gene>